<keyword evidence="3" id="KW-1185">Reference proteome</keyword>
<dbReference type="RefSeq" id="WP_018029690.1">
    <property type="nucleotide sequence ID" value="NZ_LS483343.1"/>
</dbReference>
<dbReference type="Proteomes" id="UP000249495">
    <property type="component" value="Chromosome 1"/>
</dbReference>
<dbReference type="KEGG" id="sfer:NCTC12278_00829"/>
<organism evidence="2 3">
    <name type="scientific">Streptococcus ferus</name>
    <dbReference type="NCBI Taxonomy" id="1345"/>
    <lineage>
        <taxon>Bacteria</taxon>
        <taxon>Bacillati</taxon>
        <taxon>Bacillota</taxon>
        <taxon>Bacilli</taxon>
        <taxon>Lactobacillales</taxon>
        <taxon>Streptococcaceae</taxon>
        <taxon>Streptococcus</taxon>
    </lineage>
</organism>
<evidence type="ECO:0000313" key="3">
    <source>
        <dbReference type="Proteomes" id="UP000249495"/>
    </source>
</evidence>
<dbReference type="InterPro" id="IPR018306">
    <property type="entry name" value="Phage_T5_Orf172_DNA-bd"/>
</dbReference>
<accession>A0A2X3W7B3</accession>
<dbReference type="EMBL" id="LS483343">
    <property type="protein sequence ID" value="SQF40216.1"/>
    <property type="molecule type" value="Genomic_DNA"/>
</dbReference>
<proteinExistence type="predicted"/>
<protein>
    <submittedName>
        <fullName evidence="2">T5orf172 domain</fullName>
    </submittedName>
</protein>
<dbReference type="Pfam" id="PF10544">
    <property type="entry name" value="T5orf172"/>
    <property type="match status" value="1"/>
</dbReference>
<feature type="domain" description="Bacteriophage T5 Orf172 DNA-binding" evidence="1">
    <location>
        <begin position="6"/>
        <end position="100"/>
    </location>
</feature>
<reference evidence="2 3" key="1">
    <citation type="submission" date="2018-06" db="EMBL/GenBank/DDBJ databases">
        <authorList>
            <consortium name="Pathogen Informatics"/>
            <person name="Doyle S."/>
        </authorList>
    </citation>
    <scope>NUCLEOTIDE SEQUENCE [LARGE SCALE GENOMIC DNA]</scope>
    <source>
        <strain evidence="2 3">NCTC12278</strain>
    </source>
</reference>
<gene>
    <name evidence="2" type="ORF">NCTC12278_00829</name>
</gene>
<evidence type="ECO:0000313" key="2">
    <source>
        <dbReference type="EMBL" id="SQF40216.1"/>
    </source>
</evidence>
<dbReference type="OrthoDB" id="7065138at2"/>
<name>A0A2X3W7B3_9STRE</name>
<evidence type="ECO:0000259" key="1">
    <source>
        <dbReference type="Pfam" id="PF10544"/>
    </source>
</evidence>
<dbReference type="AlphaFoldDB" id="A0A2X3W7B3"/>
<sequence>MAKKSYIYILNWTEVHGCIKIGKANNIWNRYQQLKKGFGEADLENSYWFEERETDILQIEKLLHTFTRKYKVDFPEKLDGSTELFEIEALDEVRDLCGRMEIQLHKGINAPKNKVVAQKSNIKIKNEKTFQEQIEVNRLKLNNLIDFIRTINEHPRDWVVRDTKSSFPWGHRFILTTVINENPNSDYKMTVDEFREFQCFNFNESSWFSLINLFSYFKFTKDRKLVGFELSSSTINKIENLIEGNENLSLHIKQYYFDLFSQLISELRLLLSKKENSTFDVEQWLNPKFEWNSDEHADTDKFGVFNLLKYPDFRTINLKLEVSKISKIISNGYSWTIFPNNTAKTIKLFQMNPPTKEDLHTINNFQDGIYISDEENYFKFCRFLRDLFEIEEFGYEYLLIPKNKGPQQLPLYNIEDLF</sequence>